<keyword evidence="8" id="KW-0833">Ubl conjugation pathway</keyword>
<evidence type="ECO:0000256" key="2">
    <source>
        <dbReference type="ARBA" id="ARBA00004141"/>
    </source>
</evidence>
<evidence type="ECO:0000259" key="14">
    <source>
        <dbReference type="PROSITE" id="PS50089"/>
    </source>
</evidence>
<keyword evidence="11" id="KW-0472">Membrane</keyword>
<dbReference type="InterPro" id="IPR013083">
    <property type="entry name" value="Znf_RING/FYVE/PHD"/>
</dbReference>
<organism evidence="15 16">
    <name type="scientific">Caerostris extrusa</name>
    <name type="common">Bark spider</name>
    <name type="synonym">Caerostris bankana</name>
    <dbReference type="NCBI Taxonomy" id="172846"/>
    <lineage>
        <taxon>Eukaryota</taxon>
        <taxon>Metazoa</taxon>
        <taxon>Ecdysozoa</taxon>
        <taxon>Arthropoda</taxon>
        <taxon>Chelicerata</taxon>
        <taxon>Arachnida</taxon>
        <taxon>Araneae</taxon>
        <taxon>Araneomorphae</taxon>
        <taxon>Entelegynae</taxon>
        <taxon>Araneoidea</taxon>
        <taxon>Araneidae</taxon>
        <taxon>Caerostris</taxon>
    </lineage>
</organism>
<dbReference type="EC" id="2.3.2.27" evidence="3"/>
<dbReference type="GO" id="GO:0008270">
    <property type="term" value="F:zinc ion binding"/>
    <property type="evidence" value="ECO:0007669"/>
    <property type="project" value="UniProtKB-KW"/>
</dbReference>
<proteinExistence type="predicted"/>
<name>A0AAV4T3J9_CAEEX</name>
<keyword evidence="4" id="KW-0808">Transferase</keyword>
<feature type="domain" description="RING-type" evidence="14">
    <location>
        <begin position="58"/>
        <end position="98"/>
    </location>
</feature>
<gene>
    <name evidence="15" type="ORF">CEXT_468471</name>
</gene>
<reference evidence="15 16" key="1">
    <citation type="submission" date="2021-06" db="EMBL/GenBank/DDBJ databases">
        <title>Caerostris extrusa draft genome.</title>
        <authorList>
            <person name="Kono N."/>
            <person name="Arakawa K."/>
        </authorList>
    </citation>
    <scope>NUCLEOTIDE SEQUENCE [LARGE SCALE GENOMIC DNA]</scope>
</reference>
<evidence type="ECO:0000313" key="15">
    <source>
        <dbReference type="EMBL" id="GIY40690.1"/>
    </source>
</evidence>
<accession>A0AAV4T3J9</accession>
<dbReference type="EMBL" id="BPLR01010647">
    <property type="protein sequence ID" value="GIY40690.1"/>
    <property type="molecule type" value="Genomic_DNA"/>
</dbReference>
<evidence type="ECO:0000256" key="6">
    <source>
        <dbReference type="ARBA" id="ARBA00022723"/>
    </source>
</evidence>
<dbReference type="GO" id="GO:0016567">
    <property type="term" value="P:protein ubiquitination"/>
    <property type="evidence" value="ECO:0007669"/>
    <property type="project" value="TreeGrafter"/>
</dbReference>
<comment type="subcellular location">
    <subcellularLocation>
        <location evidence="2">Membrane</location>
        <topology evidence="2">Multi-pass membrane protein</topology>
    </subcellularLocation>
</comment>
<keyword evidence="16" id="KW-1185">Reference proteome</keyword>
<protein>
    <recommendedName>
        <fullName evidence="3">RING-type E3 ubiquitin transferase</fullName>
        <ecNumber evidence="3">2.3.2.27</ecNumber>
    </recommendedName>
</protein>
<evidence type="ECO:0000256" key="8">
    <source>
        <dbReference type="ARBA" id="ARBA00022786"/>
    </source>
</evidence>
<feature type="compositionally biased region" description="Basic residues" evidence="13">
    <location>
        <begin position="25"/>
        <end position="34"/>
    </location>
</feature>
<dbReference type="GO" id="GO:0016020">
    <property type="term" value="C:membrane"/>
    <property type="evidence" value="ECO:0007669"/>
    <property type="project" value="UniProtKB-SubCell"/>
</dbReference>
<evidence type="ECO:0000256" key="7">
    <source>
        <dbReference type="ARBA" id="ARBA00022771"/>
    </source>
</evidence>
<dbReference type="GO" id="GO:0006511">
    <property type="term" value="P:ubiquitin-dependent protein catabolic process"/>
    <property type="evidence" value="ECO:0007669"/>
    <property type="project" value="TreeGrafter"/>
</dbReference>
<keyword evidence="6" id="KW-0479">Metal-binding</keyword>
<feature type="compositionally biased region" description="Basic residues" evidence="13">
    <location>
        <begin position="1"/>
        <end position="10"/>
    </location>
</feature>
<dbReference type="AlphaFoldDB" id="A0AAV4T3J9"/>
<feature type="region of interest" description="Disordered" evidence="13">
    <location>
        <begin position="1"/>
        <end position="51"/>
    </location>
</feature>
<keyword evidence="5" id="KW-0812">Transmembrane</keyword>
<evidence type="ECO:0000256" key="4">
    <source>
        <dbReference type="ARBA" id="ARBA00022679"/>
    </source>
</evidence>
<dbReference type="Gene3D" id="3.30.40.10">
    <property type="entry name" value="Zinc/RING finger domain, C3HC4 (zinc finger)"/>
    <property type="match status" value="1"/>
</dbReference>
<evidence type="ECO:0000256" key="9">
    <source>
        <dbReference type="ARBA" id="ARBA00022833"/>
    </source>
</evidence>
<evidence type="ECO:0000256" key="10">
    <source>
        <dbReference type="ARBA" id="ARBA00022989"/>
    </source>
</evidence>
<dbReference type="PANTHER" id="PTHR45977:SF4">
    <property type="entry name" value="RING-TYPE DOMAIN-CONTAINING PROTEIN"/>
    <property type="match status" value="1"/>
</dbReference>
<evidence type="ECO:0000256" key="12">
    <source>
        <dbReference type="PROSITE-ProRule" id="PRU00175"/>
    </source>
</evidence>
<evidence type="ECO:0000256" key="13">
    <source>
        <dbReference type="SAM" id="MobiDB-lite"/>
    </source>
</evidence>
<dbReference type="InterPro" id="IPR001841">
    <property type="entry name" value="Znf_RING"/>
</dbReference>
<dbReference type="Proteomes" id="UP001054945">
    <property type="component" value="Unassembled WGS sequence"/>
</dbReference>
<dbReference type="SMART" id="SM00184">
    <property type="entry name" value="RING"/>
    <property type="match status" value="1"/>
</dbReference>
<keyword evidence="9" id="KW-0862">Zinc</keyword>
<dbReference type="PANTHER" id="PTHR45977">
    <property type="entry name" value="TARGET OF ERK KINASE MPK-1"/>
    <property type="match status" value="1"/>
</dbReference>
<comment type="catalytic activity">
    <reaction evidence="1">
        <text>S-ubiquitinyl-[E2 ubiquitin-conjugating enzyme]-L-cysteine + [acceptor protein]-L-lysine = [E2 ubiquitin-conjugating enzyme]-L-cysteine + N(6)-ubiquitinyl-[acceptor protein]-L-lysine.</text>
        <dbReference type="EC" id="2.3.2.27"/>
    </reaction>
</comment>
<sequence>MGRTRTRKQVPKSSRVPKANCNKSSAKKSAKKSPIKANVKKTPQPLPKQNSINKEPKCSICLDTTRCRKMKNLACNHEFHRMCIDKWLDSNDVCPLCREPTTPPVENEQIEEEQFSRSVLRIFIVY</sequence>
<dbReference type="Pfam" id="PF13639">
    <property type="entry name" value="zf-RING_2"/>
    <property type="match status" value="1"/>
</dbReference>
<evidence type="ECO:0000256" key="5">
    <source>
        <dbReference type="ARBA" id="ARBA00022692"/>
    </source>
</evidence>
<evidence type="ECO:0000256" key="3">
    <source>
        <dbReference type="ARBA" id="ARBA00012483"/>
    </source>
</evidence>
<dbReference type="PROSITE" id="PS50089">
    <property type="entry name" value="ZF_RING_2"/>
    <property type="match status" value="1"/>
</dbReference>
<evidence type="ECO:0000256" key="11">
    <source>
        <dbReference type="ARBA" id="ARBA00023136"/>
    </source>
</evidence>
<evidence type="ECO:0000313" key="16">
    <source>
        <dbReference type="Proteomes" id="UP001054945"/>
    </source>
</evidence>
<evidence type="ECO:0000256" key="1">
    <source>
        <dbReference type="ARBA" id="ARBA00000900"/>
    </source>
</evidence>
<keyword evidence="10" id="KW-1133">Transmembrane helix</keyword>
<keyword evidence="7 12" id="KW-0863">Zinc-finger</keyword>
<comment type="caution">
    <text evidence="15">The sequence shown here is derived from an EMBL/GenBank/DDBJ whole genome shotgun (WGS) entry which is preliminary data.</text>
</comment>
<dbReference type="SUPFAM" id="SSF57850">
    <property type="entry name" value="RING/U-box"/>
    <property type="match status" value="1"/>
</dbReference>
<dbReference type="GO" id="GO:0061630">
    <property type="term" value="F:ubiquitin protein ligase activity"/>
    <property type="evidence" value="ECO:0007669"/>
    <property type="project" value="UniProtKB-EC"/>
</dbReference>